<gene>
    <name evidence="7" type="primary">trmH</name>
    <name evidence="9" type="ordered locus">A2cp1_4332</name>
</gene>
<keyword evidence="10" id="KW-1185">Reference proteome</keyword>
<dbReference type="GO" id="GO:0141100">
    <property type="term" value="F:tRNA (guanine(18)-2'-O)-methyltransferase activity"/>
    <property type="evidence" value="ECO:0007669"/>
    <property type="project" value="UniProtKB-UniRule"/>
</dbReference>
<keyword evidence="2 7" id="KW-0489">Methyltransferase</keyword>
<dbReference type="InterPro" id="IPR029028">
    <property type="entry name" value="Alpha/beta_knot_MTases"/>
</dbReference>
<dbReference type="RefSeq" id="WP_015935346.1">
    <property type="nucleotide sequence ID" value="NC_011891.1"/>
</dbReference>
<dbReference type="InterPro" id="IPR029026">
    <property type="entry name" value="tRNA_m1G_MTases_N"/>
</dbReference>
<dbReference type="GO" id="GO:0002938">
    <property type="term" value="P:tRNA guanine ribose methylation"/>
    <property type="evidence" value="ECO:0007669"/>
    <property type="project" value="UniProtKB-UniRule"/>
</dbReference>
<dbReference type="Pfam" id="PF00588">
    <property type="entry name" value="SpoU_methylase"/>
    <property type="match status" value="1"/>
</dbReference>
<comment type="similarity">
    <text evidence="7">Belongs to the class IV-like SAM-binding methyltransferase superfamily. RNA methyltransferase TrmH family.</text>
</comment>
<dbReference type="InterPro" id="IPR001537">
    <property type="entry name" value="SpoU_MeTrfase"/>
</dbReference>
<evidence type="ECO:0000256" key="6">
    <source>
        <dbReference type="ARBA" id="ARBA00022884"/>
    </source>
</evidence>
<feature type="binding site" evidence="7">
    <location>
        <position position="157"/>
    </location>
    <ligand>
        <name>S-adenosyl-L-methionine</name>
        <dbReference type="ChEBI" id="CHEBI:59789"/>
    </ligand>
</feature>
<comment type="caution">
    <text evidence="7">Lacks conserved residue(s) required for the propagation of feature annotation.</text>
</comment>
<proteinExistence type="inferred from homology"/>
<evidence type="ECO:0000256" key="4">
    <source>
        <dbReference type="ARBA" id="ARBA00022691"/>
    </source>
</evidence>
<dbReference type="AlphaFoldDB" id="B8JBP1"/>
<dbReference type="EC" id="2.1.1.34" evidence="7"/>
<dbReference type="CDD" id="cd18092">
    <property type="entry name" value="SpoU-like_TrmH"/>
    <property type="match status" value="1"/>
</dbReference>
<dbReference type="InterPro" id="IPR033671">
    <property type="entry name" value="TrmH"/>
</dbReference>
<evidence type="ECO:0000256" key="5">
    <source>
        <dbReference type="ARBA" id="ARBA00022694"/>
    </source>
</evidence>
<comment type="catalytic activity">
    <reaction evidence="7">
        <text>guanosine(18) in tRNA + S-adenosyl-L-methionine = 2'-O-methylguanosine(18) in tRNA + S-adenosyl-L-homocysteine + H(+)</text>
        <dbReference type="Rhea" id="RHEA:20077"/>
        <dbReference type="Rhea" id="RHEA-COMP:10190"/>
        <dbReference type="Rhea" id="RHEA-COMP:10192"/>
        <dbReference type="ChEBI" id="CHEBI:15378"/>
        <dbReference type="ChEBI" id="CHEBI:57856"/>
        <dbReference type="ChEBI" id="CHEBI:59789"/>
        <dbReference type="ChEBI" id="CHEBI:74269"/>
        <dbReference type="ChEBI" id="CHEBI:74445"/>
        <dbReference type="EC" id="2.1.1.34"/>
    </reaction>
</comment>
<evidence type="ECO:0000313" key="9">
    <source>
        <dbReference type="EMBL" id="ACL67649.1"/>
    </source>
</evidence>
<dbReference type="PANTHER" id="PTHR43453:SF1">
    <property type="entry name" value="TRNA_RRNA METHYLTRANSFERASE SPOU TYPE DOMAIN-CONTAINING PROTEIN"/>
    <property type="match status" value="1"/>
</dbReference>
<evidence type="ECO:0000256" key="2">
    <source>
        <dbReference type="ARBA" id="ARBA00022603"/>
    </source>
</evidence>
<feature type="binding site" evidence="7">
    <location>
        <position position="105"/>
    </location>
    <ligand>
        <name>S-adenosyl-L-methionine</name>
        <dbReference type="ChEBI" id="CHEBI:59789"/>
    </ligand>
</feature>
<protein>
    <recommendedName>
        <fullName evidence="7">tRNA (guanosine(18)-2'-O)-methyltransferase</fullName>
        <ecNumber evidence="7">2.1.1.34</ecNumber>
    </recommendedName>
    <alternativeName>
        <fullName evidence="7">tRNA [Gm18] methyltransferase</fullName>
    </alternativeName>
</protein>
<feature type="binding site" evidence="7">
    <location>
        <position position="148"/>
    </location>
    <ligand>
        <name>S-adenosyl-L-methionine</name>
        <dbReference type="ChEBI" id="CHEBI:59789"/>
    </ligand>
</feature>
<dbReference type="EMBL" id="CP001359">
    <property type="protein sequence ID" value="ACL67649.1"/>
    <property type="molecule type" value="Genomic_DNA"/>
</dbReference>
<evidence type="ECO:0000256" key="7">
    <source>
        <dbReference type="HAMAP-Rule" id="MF_02060"/>
    </source>
</evidence>
<comment type="function">
    <text evidence="7">Catalyzes the 2'-O methylation of guanosine at position 18 in tRNA.</text>
</comment>
<evidence type="ECO:0000259" key="8">
    <source>
        <dbReference type="Pfam" id="PF00588"/>
    </source>
</evidence>
<keyword evidence="5 7" id="KW-0819">tRNA processing</keyword>
<keyword evidence="4 7" id="KW-0949">S-adenosyl-L-methionine</keyword>
<dbReference type="PANTHER" id="PTHR43453">
    <property type="entry name" value="RRNA METHYLASE-LIKE"/>
    <property type="match status" value="1"/>
</dbReference>
<dbReference type="GO" id="GO:0000049">
    <property type="term" value="F:tRNA binding"/>
    <property type="evidence" value="ECO:0007669"/>
    <property type="project" value="UniProtKB-UniRule"/>
</dbReference>
<keyword evidence="6 7" id="KW-0694">RNA-binding</keyword>
<feature type="domain" description="tRNA/rRNA methyltransferase SpoU type" evidence="8">
    <location>
        <begin position="28"/>
        <end position="167"/>
    </location>
</feature>
<dbReference type="Proteomes" id="UP000007089">
    <property type="component" value="Chromosome"/>
</dbReference>
<dbReference type="Gene3D" id="3.40.1280.10">
    <property type="match status" value="1"/>
</dbReference>
<dbReference type="KEGG" id="acp:A2cp1_4332"/>
<evidence type="ECO:0000256" key="3">
    <source>
        <dbReference type="ARBA" id="ARBA00022679"/>
    </source>
</evidence>
<name>B8JBP1_ANAD2</name>
<sequence length="225" mass="25056">MKLGDPAFVLPERRARIDAVVANRTRTLTVVMEAFCDPQNVNAVLRTCEAFGVQTLHAIEGPMKPYDRNKKISQNADKWLDVRRWSSTAECLAHLRSEGFAIYATHLGERSTPMAGLSFAGKVALVFGNEQRGVSEEALALADACYAIPMRGFVQSLNVSVAAAISLAHAVERREVERGRHGDLPEDEAQVLRERFYLLAVKQRSRIAKAEAVRDRIARHARFRG</sequence>
<accession>B8JBP1</accession>
<dbReference type="HOGENOM" id="CLU_021322_4_1_7"/>
<evidence type="ECO:0000313" key="10">
    <source>
        <dbReference type="Proteomes" id="UP000007089"/>
    </source>
</evidence>
<organism evidence="9 10">
    <name type="scientific">Anaeromyxobacter dehalogenans (strain ATCC BAA-258 / DSM 21875 / 2CP-1)</name>
    <dbReference type="NCBI Taxonomy" id="455488"/>
    <lineage>
        <taxon>Bacteria</taxon>
        <taxon>Pseudomonadati</taxon>
        <taxon>Myxococcota</taxon>
        <taxon>Myxococcia</taxon>
        <taxon>Myxococcales</taxon>
        <taxon>Cystobacterineae</taxon>
        <taxon>Anaeromyxobacteraceae</taxon>
        <taxon>Anaeromyxobacter</taxon>
    </lineage>
</organism>
<evidence type="ECO:0000256" key="1">
    <source>
        <dbReference type="ARBA" id="ARBA00022555"/>
    </source>
</evidence>
<keyword evidence="3 7" id="KW-0808">Transferase</keyword>
<dbReference type="HAMAP" id="MF_02060">
    <property type="entry name" value="tRNA_methyltr_TrmH"/>
    <property type="match status" value="1"/>
</dbReference>
<keyword evidence="1 7" id="KW-0820">tRNA-binding</keyword>
<dbReference type="SUPFAM" id="SSF75217">
    <property type="entry name" value="alpha/beta knot"/>
    <property type="match status" value="1"/>
</dbReference>
<reference evidence="9" key="1">
    <citation type="submission" date="2009-01" db="EMBL/GenBank/DDBJ databases">
        <title>Complete sequence of Anaeromyxobacter dehalogenans 2CP-1.</title>
        <authorList>
            <consortium name="US DOE Joint Genome Institute"/>
            <person name="Lucas S."/>
            <person name="Copeland A."/>
            <person name="Lapidus A."/>
            <person name="Glavina del Rio T."/>
            <person name="Dalin E."/>
            <person name="Tice H."/>
            <person name="Bruce D."/>
            <person name="Goodwin L."/>
            <person name="Pitluck S."/>
            <person name="Saunders E."/>
            <person name="Brettin T."/>
            <person name="Detter J.C."/>
            <person name="Han C."/>
            <person name="Larimer F."/>
            <person name="Land M."/>
            <person name="Hauser L."/>
            <person name="Kyrpides N."/>
            <person name="Ovchinnikova G."/>
            <person name="Beliaev A.S."/>
            <person name="Richardson P."/>
        </authorList>
    </citation>
    <scope>NUCLEOTIDE SEQUENCE</scope>
    <source>
        <strain evidence="9">2CP-1</strain>
    </source>
</reference>